<gene>
    <name evidence="17" type="ORF">KZ820_14685</name>
</gene>
<keyword evidence="2 12" id="KW-0813">Transport</keyword>
<feature type="signal peptide" evidence="14">
    <location>
        <begin position="1"/>
        <end position="24"/>
    </location>
</feature>
<keyword evidence="4" id="KW-0410">Iron transport</keyword>
<organism evidence="17 18">
    <name type="scientific">Sphingomonas citri</name>
    <dbReference type="NCBI Taxonomy" id="2862499"/>
    <lineage>
        <taxon>Bacteria</taxon>
        <taxon>Pseudomonadati</taxon>
        <taxon>Pseudomonadota</taxon>
        <taxon>Alphaproteobacteria</taxon>
        <taxon>Sphingomonadales</taxon>
        <taxon>Sphingomonadaceae</taxon>
        <taxon>Sphingomonas</taxon>
    </lineage>
</organism>
<evidence type="ECO:0000256" key="4">
    <source>
        <dbReference type="ARBA" id="ARBA00022496"/>
    </source>
</evidence>
<dbReference type="Pfam" id="PF07715">
    <property type="entry name" value="Plug"/>
    <property type="match status" value="1"/>
</dbReference>
<evidence type="ECO:0000256" key="9">
    <source>
        <dbReference type="ARBA" id="ARBA00023077"/>
    </source>
</evidence>
<keyword evidence="11 12" id="KW-0998">Cell outer membrane</keyword>
<keyword evidence="10 12" id="KW-0472">Membrane</keyword>
<dbReference type="SUPFAM" id="SSF56935">
    <property type="entry name" value="Porins"/>
    <property type="match status" value="1"/>
</dbReference>
<sequence>MRIIRFLFLTTAASALMVPALVTAEAPPSAPSNDTVSTGVARARDPLDSATSTSVLHEEDIERLGARGVGDLLRDVPGLRSDAAGGEGNGTLTVRGLPAASSGAKFIQVQEDGLPVLEFGDIFGAAGIDLVRTDLTLSQVEVIRGGSASTFASNSPGGVINFISKTGEVQGGAVALSSGLDYRSSRADVTYGGPLGDGWRFQAGGFFRQGQGPRRTGYDAQRGGQFKVNVTHDLGSGHVRLYGKYLNDRTPFYDVVPFFYGGTEDRPKLTRIKGFDALHDALASRYLRDFLLLDRRNNVISADLRDGQHLRERAVGVEAQFDLGGWLVQERLRYSGVDGVVTVPFTSAYSEINDGVDEITKAFDRSVGGRAVYASGPLSGRTIVSSRANPLNGNGLSAAVVMLYLPIHSYDDVTNEVRISRLLDVGTGELTVTGGLYTARQTIDRDSAWVTMLTDLRGHGNSALTDVVANSGRRLTDHGVLLYLNAFDPPLRRSVQTDNAINAPFASLNYQVGKISIGGSVRYDRGSAVGRTWGPDGAGRLPEIPLDINRDGKVSTPEERVQSTDVLAPAPVNYRYHYLSYSSGITYRVIEPLAVFARYSRGARTPATRLLFHGELYADGSLRDGSAAVNSVRQAEAGAKYRGETVALNVTGFWATTFDDNYDQIRDRPIQRDYVAKGLELEGSLHVGVIGLRGGATYTDAKIDKDYLNPRLNGHVPRAQPKLLFQASPEIDLSRVAFGATFIGATKSFAQEENRLIIPAFVTTNAFLEVRPAGRLRVIVNASNLFDTVALGGLDAPSSPSADSQGVEGTPLVGARPLTGRTISATVRLDF</sequence>
<feature type="domain" description="TonB-dependent receptor plug" evidence="16">
    <location>
        <begin position="47"/>
        <end position="159"/>
    </location>
</feature>
<reference evidence="17 18" key="1">
    <citation type="submission" date="2021-07" db="EMBL/GenBank/DDBJ databases">
        <title>Sphingomonas sp.</title>
        <authorList>
            <person name="Feng G."/>
            <person name="Li J."/>
            <person name="Pan M."/>
        </authorList>
    </citation>
    <scope>NUCLEOTIDE SEQUENCE [LARGE SCALE GENOMIC DNA]</scope>
    <source>
        <strain evidence="17 18">RRHST34</strain>
    </source>
</reference>
<evidence type="ECO:0000256" key="1">
    <source>
        <dbReference type="ARBA" id="ARBA00004571"/>
    </source>
</evidence>
<evidence type="ECO:0000256" key="10">
    <source>
        <dbReference type="ARBA" id="ARBA00023136"/>
    </source>
</evidence>
<dbReference type="RefSeq" id="WP_219749355.1">
    <property type="nucleotide sequence ID" value="NZ_JAHXZN010000005.1"/>
</dbReference>
<proteinExistence type="inferred from homology"/>
<comment type="caution">
    <text evidence="17">The sequence shown here is derived from an EMBL/GenBank/DDBJ whole genome shotgun (WGS) entry which is preliminary data.</text>
</comment>
<feature type="chain" id="PRO_5045993704" evidence="14">
    <location>
        <begin position="25"/>
        <end position="831"/>
    </location>
</feature>
<dbReference type="EMBL" id="JAHXZN010000005">
    <property type="protein sequence ID" value="MBW6531985.1"/>
    <property type="molecule type" value="Genomic_DNA"/>
</dbReference>
<protein>
    <submittedName>
        <fullName evidence="17">TonB-dependent receptor</fullName>
    </submittedName>
</protein>
<evidence type="ECO:0000256" key="14">
    <source>
        <dbReference type="SAM" id="SignalP"/>
    </source>
</evidence>
<feature type="domain" description="TonB-dependent receptor-like beta-barrel" evidence="15">
    <location>
        <begin position="431"/>
        <end position="785"/>
    </location>
</feature>
<evidence type="ECO:0000256" key="13">
    <source>
        <dbReference type="RuleBase" id="RU003357"/>
    </source>
</evidence>
<dbReference type="PANTHER" id="PTHR32552:SF89">
    <property type="entry name" value="CATECHOLATE SIDEROPHORE RECEPTOR FIU"/>
    <property type="match status" value="1"/>
</dbReference>
<keyword evidence="9 13" id="KW-0798">TonB box</keyword>
<evidence type="ECO:0000256" key="2">
    <source>
        <dbReference type="ARBA" id="ARBA00022448"/>
    </source>
</evidence>
<dbReference type="Gene3D" id="2.170.130.10">
    <property type="entry name" value="TonB-dependent receptor, plug domain"/>
    <property type="match status" value="1"/>
</dbReference>
<evidence type="ECO:0000256" key="3">
    <source>
        <dbReference type="ARBA" id="ARBA00022452"/>
    </source>
</evidence>
<dbReference type="InterPro" id="IPR012910">
    <property type="entry name" value="Plug_dom"/>
</dbReference>
<keyword evidence="5 12" id="KW-0812">Transmembrane</keyword>
<keyword evidence="17" id="KW-0675">Receptor</keyword>
<evidence type="ECO:0000256" key="7">
    <source>
        <dbReference type="ARBA" id="ARBA00023004"/>
    </source>
</evidence>
<dbReference type="Gene3D" id="2.40.170.20">
    <property type="entry name" value="TonB-dependent receptor, beta-barrel domain"/>
    <property type="match status" value="1"/>
</dbReference>
<evidence type="ECO:0000259" key="16">
    <source>
        <dbReference type="Pfam" id="PF07715"/>
    </source>
</evidence>
<evidence type="ECO:0000256" key="8">
    <source>
        <dbReference type="ARBA" id="ARBA00023065"/>
    </source>
</evidence>
<name>A0ABS7BQV4_9SPHN</name>
<keyword evidence="8" id="KW-0406">Ion transport</keyword>
<accession>A0ABS7BQV4</accession>
<dbReference type="InterPro" id="IPR039426">
    <property type="entry name" value="TonB-dep_rcpt-like"/>
</dbReference>
<keyword evidence="7" id="KW-0408">Iron</keyword>
<dbReference type="InterPro" id="IPR037066">
    <property type="entry name" value="Plug_dom_sf"/>
</dbReference>
<evidence type="ECO:0000256" key="11">
    <source>
        <dbReference type="ARBA" id="ARBA00023237"/>
    </source>
</evidence>
<evidence type="ECO:0000256" key="6">
    <source>
        <dbReference type="ARBA" id="ARBA00022729"/>
    </source>
</evidence>
<evidence type="ECO:0000313" key="17">
    <source>
        <dbReference type="EMBL" id="MBW6531985.1"/>
    </source>
</evidence>
<comment type="subcellular location">
    <subcellularLocation>
        <location evidence="1 12">Cell outer membrane</location>
        <topology evidence="1 12">Multi-pass membrane protein</topology>
    </subcellularLocation>
</comment>
<keyword evidence="3 12" id="KW-1134">Transmembrane beta strand</keyword>
<keyword evidence="6 14" id="KW-0732">Signal</keyword>
<evidence type="ECO:0000256" key="5">
    <source>
        <dbReference type="ARBA" id="ARBA00022692"/>
    </source>
</evidence>
<dbReference type="InterPro" id="IPR036942">
    <property type="entry name" value="Beta-barrel_TonB_sf"/>
</dbReference>
<dbReference type="Proteomes" id="UP000759103">
    <property type="component" value="Unassembled WGS sequence"/>
</dbReference>
<keyword evidence="18" id="KW-1185">Reference proteome</keyword>
<dbReference type="Pfam" id="PF00593">
    <property type="entry name" value="TonB_dep_Rec_b-barrel"/>
    <property type="match status" value="1"/>
</dbReference>
<evidence type="ECO:0000313" key="18">
    <source>
        <dbReference type="Proteomes" id="UP000759103"/>
    </source>
</evidence>
<evidence type="ECO:0000256" key="12">
    <source>
        <dbReference type="PROSITE-ProRule" id="PRU01360"/>
    </source>
</evidence>
<dbReference type="PANTHER" id="PTHR32552">
    <property type="entry name" value="FERRICHROME IRON RECEPTOR-RELATED"/>
    <property type="match status" value="1"/>
</dbReference>
<evidence type="ECO:0000259" key="15">
    <source>
        <dbReference type="Pfam" id="PF00593"/>
    </source>
</evidence>
<dbReference type="PROSITE" id="PS52016">
    <property type="entry name" value="TONB_DEPENDENT_REC_3"/>
    <property type="match status" value="1"/>
</dbReference>
<comment type="similarity">
    <text evidence="12 13">Belongs to the TonB-dependent receptor family.</text>
</comment>
<dbReference type="InterPro" id="IPR000531">
    <property type="entry name" value="Beta-barrel_TonB"/>
</dbReference>